<gene>
    <name evidence="3" type="ORF">AL548_003260</name>
    <name evidence="2" type="ORF">I7730_11110</name>
</gene>
<evidence type="ECO:0000313" key="3">
    <source>
        <dbReference type="EMBL" id="PNM77603.1"/>
    </source>
</evidence>
<dbReference type="AlphaFoldDB" id="A0A2S3RYX1"/>
<protein>
    <submittedName>
        <fullName evidence="2">Uncharacterized protein</fullName>
    </submittedName>
</protein>
<feature type="transmembrane region" description="Helical" evidence="1">
    <location>
        <begin position="20"/>
        <end position="36"/>
    </location>
</feature>
<evidence type="ECO:0000256" key="1">
    <source>
        <dbReference type="SAM" id="Phobius"/>
    </source>
</evidence>
<name>A0A2S3RYX1_VIBVL</name>
<keyword evidence="1" id="KW-0472">Membrane</keyword>
<keyword evidence="4" id="KW-1185">Reference proteome</keyword>
<dbReference type="PROSITE" id="PS51257">
    <property type="entry name" value="PROKAR_LIPOPROTEIN"/>
    <property type="match status" value="1"/>
</dbReference>
<dbReference type="OMA" id="IFFVSCY"/>
<dbReference type="EMBL" id="LOSH02000001">
    <property type="protein sequence ID" value="PNM77603.1"/>
    <property type="molecule type" value="Genomic_DNA"/>
</dbReference>
<dbReference type="OrthoDB" id="5829139at2"/>
<dbReference type="RefSeq" id="WP_011081055.1">
    <property type="nucleotide sequence ID" value="NZ_CBCSFK010000001.1"/>
</dbReference>
<feature type="transmembrane region" description="Helical" evidence="1">
    <location>
        <begin position="42"/>
        <end position="60"/>
    </location>
</feature>
<organism evidence="2">
    <name type="scientific">Vibrio vulnificus</name>
    <dbReference type="NCBI Taxonomy" id="672"/>
    <lineage>
        <taxon>Bacteria</taxon>
        <taxon>Pseudomonadati</taxon>
        <taxon>Pseudomonadota</taxon>
        <taxon>Gammaproteobacteria</taxon>
        <taxon>Vibrionales</taxon>
        <taxon>Vibrionaceae</taxon>
        <taxon>Vibrio</taxon>
    </lineage>
</organism>
<reference evidence="2" key="3">
    <citation type="submission" date="2019-01" db="EMBL/GenBank/DDBJ databases">
        <authorList>
            <consortium name="NCBI Pathogen Detection Project"/>
        </authorList>
    </citation>
    <scope>NUCLEOTIDE SEQUENCE</scope>
    <source>
        <strain evidence="2">BCW_3452</strain>
    </source>
</reference>
<accession>A0A2S3RYX1</accession>
<sequence length="71" mass="8353">MIGRKYAHFSVKHPWIHRFNLLVALMIFAVSCYELLANENLWYGLGTLFTFVLLLVFASASEFKRKYLSHE</sequence>
<evidence type="ECO:0000313" key="2">
    <source>
        <dbReference type="EMBL" id="HAS8540333.1"/>
    </source>
</evidence>
<keyword evidence="1" id="KW-0812">Transmembrane</keyword>
<dbReference type="EMBL" id="DACRBY010000012">
    <property type="protein sequence ID" value="HAS8540333.1"/>
    <property type="molecule type" value="Genomic_DNA"/>
</dbReference>
<dbReference type="Proteomes" id="UP000054370">
    <property type="component" value="Unassembled WGS sequence"/>
</dbReference>
<reference evidence="2" key="2">
    <citation type="journal article" date="2018" name="Genome Biol.">
        <title>SKESA: strategic k-mer extension for scrupulous assemblies.</title>
        <authorList>
            <person name="Souvorov A."/>
            <person name="Agarwala R."/>
            <person name="Lipman D.J."/>
        </authorList>
    </citation>
    <scope>NUCLEOTIDE SEQUENCE</scope>
    <source>
        <strain evidence="2">BCW_3452</strain>
    </source>
</reference>
<evidence type="ECO:0000313" key="4">
    <source>
        <dbReference type="Proteomes" id="UP000054370"/>
    </source>
</evidence>
<keyword evidence="1" id="KW-1133">Transmembrane helix</keyword>
<comment type="caution">
    <text evidence="2">The sequence shown here is derived from an EMBL/GenBank/DDBJ whole genome shotgun (WGS) entry which is preliminary data.</text>
</comment>
<dbReference type="GeneID" id="93898484"/>
<dbReference type="Proteomes" id="UP000863257">
    <property type="component" value="Unassembled WGS sequence"/>
</dbReference>
<proteinExistence type="predicted"/>
<reference evidence="3 4" key="1">
    <citation type="submission" date="2017-12" db="EMBL/GenBank/DDBJ databases">
        <title>FDA dAtabase for Regulatory Grade micrObial Sequences (FDA-ARGOS): Supporting development and validation of Infectious Disease Dx tests.</title>
        <authorList>
            <person name="Hoffmann M."/>
            <person name="Allard M."/>
            <person name="Evans P."/>
            <person name="Brown E."/>
            <person name="Tallon L.J."/>
            <person name="Sadzewicz L."/>
            <person name="Sengamalay N."/>
            <person name="Ott S."/>
            <person name="Godinez A."/>
            <person name="Nagaraj S."/>
            <person name="Vavikolanu K."/>
            <person name="Aluvathingal J."/>
            <person name="Nadendla S."/>
            <person name="Hobson J."/>
            <person name="Sichtig H."/>
        </authorList>
    </citation>
    <scope>NUCLEOTIDE SEQUENCE [LARGE SCALE GENOMIC DNA]</scope>
    <source>
        <strain evidence="4">ATCC 29307</strain>
        <strain evidence="3">FDAARGOS_118</strain>
    </source>
</reference>